<evidence type="ECO:0000256" key="3">
    <source>
        <dbReference type="SAM" id="Phobius"/>
    </source>
</evidence>
<feature type="transmembrane region" description="Helical" evidence="3">
    <location>
        <begin position="189"/>
        <end position="214"/>
    </location>
</feature>
<dbReference type="Proteomes" id="UP000694232">
    <property type="component" value="Chromosome 1"/>
</dbReference>
<dbReference type="PANTHER" id="PTHR45138:SF9">
    <property type="entry name" value="DIGUANYLATE CYCLASE DGCM-RELATED"/>
    <property type="match status" value="1"/>
</dbReference>
<feature type="transmembrane region" description="Helical" evidence="3">
    <location>
        <begin position="130"/>
        <end position="149"/>
    </location>
</feature>
<dbReference type="GO" id="GO:0052621">
    <property type="term" value="F:diguanylate cyclase activity"/>
    <property type="evidence" value="ECO:0007669"/>
    <property type="project" value="UniProtKB-EC"/>
</dbReference>
<evidence type="ECO:0000313" key="6">
    <source>
        <dbReference type="Proteomes" id="UP000694232"/>
    </source>
</evidence>
<dbReference type="SMART" id="SM00267">
    <property type="entry name" value="GGDEF"/>
    <property type="match status" value="1"/>
</dbReference>
<proteinExistence type="predicted"/>
<protein>
    <recommendedName>
        <fullName evidence="2">diguanylate cyclase</fullName>
        <ecNumber evidence="2">2.7.7.65</ecNumber>
    </recommendedName>
</protein>
<keyword evidence="6" id="KW-1185">Reference proteome</keyword>
<dbReference type="KEGG" id="vos:KNV97_11250"/>
<dbReference type="FunFam" id="3.30.70.270:FF:000001">
    <property type="entry name" value="Diguanylate cyclase domain protein"/>
    <property type="match status" value="1"/>
</dbReference>
<reference evidence="5" key="1">
    <citation type="submission" date="2021-06" db="EMBL/GenBank/DDBJ databases">
        <title>Vibrio nov. sp., novel gut bacterium isolated from Yellow Sea oyster.</title>
        <authorList>
            <person name="Muhammad N."/>
            <person name="Nguyen T.H."/>
            <person name="Lee Y.-J."/>
            <person name="Ko J."/>
            <person name="Kim S.-G."/>
        </authorList>
    </citation>
    <scope>NUCLEOTIDE SEQUENCE</scope>
    <source>
        <strain evidence="5">OG9-811</strain>
    </source>
</reference>
<keyword evidence="3" id="KW-0812">Transmembrane</keyword>
<accession>A0A975YPG3</accession>
<dbReference type="GO" id="GO:0005886">
    <property type="term" value="C:plasma membrane"/>
    <property type="evidence" value="ECO:0007669"/>
    <property type="project" value="TreeGrafter"/>
</dbReference>
<gene>
    <name evidence="5" type="ORF">KNV97_11250</name>
</gene>
<organism evidence="5 6">
    <name type="scientific">Vibrio ostreae</name>
    <dbReference type="NCBI Taxonomy" id="2841925"/>
    <lineage>
        <taxon>Bacteria</taxon>
        <taxon>Pseudomonadati</taxon>
        <taxon>Pseudomonadota</taxon>
        <taxon>Gammaproteobacteria</taxon>
        <taxon>Vibrionales</taxon>
        <taxon>Vibrionaceae</taxon>
        <taxon>Vibrio</taxon>
    </lineage>
</organism>
<evidence type="ECO:0000313" key="5">
    <source>
        <dbReference type="EMBL" id="QXO18797.1"/>
    </source>
</evidence>
<comment type="cofactor">
    <cofactor evidence="1">
        <name>Mg(2+)</name>
        <dbReference type="ChEBI" id="CHEBI:18420"/>
    </cofactor>
</comment>
<sequence>MLDIDVLKLASILNNTICSVIACLFLLLSRRKLNNHKVSTAGWFAAYFLCFSIAFGTTVMRGWVSIEWVVLSNNFLYQAVTYMLLFGVMSWFKYPVKRTWFVFAALHTFVYTAFQFWLLKNFPQHFEWRVNLAAVSFSAVHLYSAWFAFRHMNKKSGGEKLLTFCLVLSSLLVFLPATLYQLFDSTIYFLSGVLVGQNLLTIVSLGSILSLFFYDEIEWHHYRAVHDELTGLYNRRYFMEQASSELDNSSNTWTIALLDVDHFKQVNDRYGHDAGDLALCHIADILSREFKGDLVARYGGEEFTIMLAGHQATNQLRLEHFHREVSRNHLIAGELDIAMTVSIGIAEVSHSSELQRALKMADIALYDAKETGRNRLVPLV</sequence>
<dbReference type="InterPro" id="IPR050469">
    <property type="entry name" value="Diguanylate_Cyclase"/>
</dbReference>
<feature type="domain" description="GGDEF" evidence="4">
    <location>
        <begin position="251"/>
        <end position="380"/>
    </location>
</feature>
<dbReference type="GO" id="GO:0043709">
    <property type="term" value="P:cell adhesion involved in single-species biofilm formation"/>
    <property type="evidence" value="ECO:0007669"/>
    <property type="project" value="TreeGrafter"/>
</dbReference>
<dbReference type="Pfam" id="PF00990">
    <property type="entry name" value="GGDEF"/>
    <property type="match status" value="1"/>
</dbReference>
<dbReference type="GO" id="GO:1902201">
    <property type="term" value="P:negative regulation of bacterial-type flagellum-dependent cell motility"/>
    <property type="evidence" value="ECO:0007669"/>
    <property type="project" value="TreeGrafter"/>
</dbReference>
<keyword evidence="3" id="KW-0472">Membrane</keyword>
<dbReference type="PROSITE" id="PS50887">
    <property type="entry name" value="GGDEF"/>
    <property type="match status" value="1"/>
</dbReference>
<dbReference type="AlphaFoldDB" id="A0A975YPG3"/>
<dbReference type="EMBL" id="CP076643">
    <property type="protein sequence ID" value="QXO18797.1"/>
    <property type="molecule type" value="Genomic_DNA"/>
</dbReference>
<dbReference type="InterPro" id="IPR000160">
    <property type="entry name" value="GGDEF_dom"/>
</dbReference>
<feature type="transmembrane region" description="Helical" evidence="3">
    <location>
        <begin position="99"/>
        <end position="118"/>
    </location>
</feature>
<evidence type="ECO:0000259" key="4">
    <source>
        <dbReference type="PROSITE" id="PS50887"/>
    </source>
</evidence>
<feature type="transmembrane region" description="Helical" evidence="3">
    <location>
        <begin position="40"/>
        <end position="63"/>
    </location>
</feature>
<evidence type="ECO:0000256" key="2">
    <source>
        <dbReference type="ARBA" id="ARBA00012528"/>
    </source>
</evidence>
<name>A0A975YPG3_9VIBR</name>
<dbReference type="CDD" id="cd01949">
    <property type="entry name" value="GGDEF"/>
    <property type="match status" value="1"/>
</dbReference>
<feature type="transmembrane region" description="Helical" evidence="3">
    <location>
        <begin position="161"/>
        <end position="183"/>
    </location>
</feature>
<keyword evidence="3" id="KW-1133">Transmembrane helix</keyword>
<evidence type="ECO:0000256" key="1">
    <source>
        <dbReference type="ARBA" id="ARBA00001946"/>
    </source>
</evidence>
<dbReference type="PANTHER" id="PTHR45138">
    <property type="entry name" value="REGULATORY COMPONENTS OF SENSORY TRANSDUCTION SYSTEM"/>
    <property type="match status" value="1"/>
</dbReference>
<dbReference type="EC" id="2.7.7.65" evidence="2"/>
<dbReference type="NCBIfam" id="TIGR00254">
    <property type="entry name" value="GGDEF"/>
    <property type="match status" value="1"/>
</dbReference>
<feature type="transmembrane region" description="Helical" evidence="3">
    <location>
        <begin position="6"/>
        <end position="28"/>
    </location>
</feature>
<feature type="transmembrane region" description="Helical" evidence="3">
    <location>
        <begin position="75"/>
        <end position="92"/>
    </location>
</feature>